<dbReference type="EMBL" id="PCRK01000033">
    <property type="protein sequence ID" value="PIP19644.1"/>
    <property type="molecule type" value="Genomic_DNA"/>
</dbReference>
<keyword evidence="1" id="KW-1133">Transmembrane helix</keyword>
<dbReference type="AlphaFoldDB" id="A0A2G9YK90"/>
<proteinExistence type="predicted"/>
<dbReference type="Proteomes" id="UP000231292">
    <property type="component" value="Unassembled WGS sequence"/>
</dbReference>
<organism evidence="2 3">
    <name type="scientific">Candidatus Sherwoodlollariibacterium unditelluris</name>
    <dbReference type="NCBI Taxonomy" id="1974757"/>
    <lineage>
        <taxon>Bacteria</taxon>
        <taxon>Pseudomonadati</taxon>
        <taxon>Candidatus Omnitrophota</taxon>
        <taxon>Candidatus Sherwoodlollariibacterium</taxon>
    </lineage>
</organism>
<keyword evidence="1" id="KW-0812">Transmembrane</keyword>
<comment type="caution">
    <text evidence="2">The sequence shown here is derived from an EMBL/GenBank/DDBJ whole genome shotgun (WGS) entry which is preliminary data.</text>
</comment>
<evidence type="ECO:0000313" key="2">
    <source>
        <dbReference type="EMBL" id="PIP19644.1"/>
    </source>
</evidence>
<accession>A0A2G9YK90</accession>
<reference evidence="2 3" key="1">
    <citation type="submission" date="2017-09" db="EMBL/GenBank/DDBJ databases">
        <title>Depth-based differentiation of microbial function through sediment-hosted aquifers and enrichment of novel symbionts in the deep terrestrial subsurface.</title>
        <authorList>
            <person name="Probst A.J."/>
            <person name="Ladd B."/>
            <person name="Jarett J.K."/>
            <person name="Geller-Mcgrath D.E."/>
            <person name="Sieber C.M."/>
            <person name="Emerson J.B."/>
            <person name="Anantharaman K."/>
            <person name="Thomas B.C."/>
            <person name="Malmstrom R."/>
            <person name="Stieglmeier M."/>
            <person name="Klingl A."/>
            <person name="Woyke T."/>
            <person name="Ryan C.M."/>
            <person name="Banfield J.F."/>
        </authorList>
    </citation>
    <scope>NUCLEOTIDE SEQUENCE [LARGE SCALE GENOMIC DNA]</scope>
    <source>
        <strain evidence="2">CG23_combo_of_CG06-09_8_20_14_all_41_10</strain>
    </source>
</reference>
<protein>
    <recommendedName>
        <fullName evidence="4">Single cache domain-containing protein</fullName>
    </recommendedName>
</protein>
<feature type="transmembrane region" description="Helical" evidence="1">
    <location>
        <begin position="193"/>
        <end position="212"/>
    </location>
</feature>
<gene>
    <name evidence="2" type="ORF">COX41_01770</name>
</gene>
<feature type="transmembrane region" description="Helical" evidence="1">
    <location>
        <begin position="12"/>
        <end position="31"/>
    </location>
</feature>
<dbReference type="Gene3D" id="3.30.450.20">
    <property type="entry name" value="PAS domain"/>
    <property type="match status" value="1"/>
</dbReference>
<evidence type="ECO:0000256" key="1">
    <source>
        <dbReference type="SAM" id="Phobius"/>
    </source>
</evidence>
<sequence>MFKYIPLNARYILLFISAILLVGVILMLGWVNHRDFKRSVINAELRELLVIAKSASHDIESGVVGIKQEPQRIDKLIQHINNEEKFTTFVMDNKHIILSDPVKSHVGKNILEVGKEVLNAQELAMLNTFVEKFDSSSSGTAVLFFPSRDQSPKKEMKLFSFAHLQGQNGLYSVVVTERLSSLIGPLHRNLRDVLVLVGLFFLIFLASGYIFYRNQKKRIQMETTSRALEIINKQLHCEIEDYRCIERSLKNNKRKSVNAKD</sequence>
<keyword evidence="1" id="KW-0472">Membrane</keyword>
<evidence type="ECO:0008006" key="4">
    <source>
        <dbReference type="Google" id="ProtNLM"/>
    </source>
</evidence>
<name>A0A2G9YK90_9BACT</name>
<evidence type="ECO:0000313" key="3">
    <source>
        <dbReference type="Proteomes" id="UP000231292"/>
    </source>
</evidence>